<evidence type="ECO:0000259" key="3">
    <source>
        <dbReference type="Pfam" id="PF03358"/>
    </source>
</evidence>
<keyword evidence="2" id="KW-0288">FMN</keyword>
<keyword evidence="1" id="KW-0285">Flavoprotein</keyword>
<gene>
    <name evidence="4" type="ORF">DEAC_c28790</name>
</gene>
<evidence type="ECO:0000313" key="4">
    <source>
        <dbReference type="EMBL" id="KLU65327.1"/>
    </source>
</evidence>
<evidence type="ECO:0000256" key="1">
    <source>
        <dbReference type="ARBA" id="ARBA00022630"/>
    </source>
</evidence>
<comment type="caution">
    <text evidence="4">The sequence shown here is derived from an EMBL/GenBank/DDBJ whole genome shotgun (WGS) entry which is preliminary data.</text>
</comment>
<dbReference type="PANTHER" id="PTHR43278">
    <property type="entry name" value="NAD(P)H-DEPENDENT FMN-CONTAINING OXIDOREDUCTASE YWQN-RELATED"/>
    <property type="match status" value="1"/>
</dbReference>
<keyword evidence="5" id="KW-1185">Reference proteome</keyword>
<evidence type="ECO:0000256" key="2">
    <source>
        <dbReference type="ARBA" id="ARBA00022643"/>
    </source>
</evidence>
<dbReference type="PATRIC" id="fig|476652.3.peg.3028"/>
<dbReference type="InterPro" id="IPR051796">
    <property type="entry name" value="ISF_SsuE-like"/>
</dbReference>
<dbReference type="Pfam" id="PF03358">
    <property type="entry name" value="FMN_red"/>
    <property type="match status" value="1"/>
</dbReference>
<name>A0A0J1FPS4_9FIRM</name>
<dbReference type="AlphaFoldDB" id="A0A0J1FPS4"/>
<dbReference type="InterPro" id="IPR029039">
    <property type="entry name" value="Flavoprotein-like_sf"/>
</dbReference>
<sequence>MRRVLGIVASQRKLANGEILIKEAAASVGEEVQLDLVKLTELKLLPCKACYACLGQDKRCSLDDDLYSLFDRIKEADGVIFSSPCYALGPAGITKLFGDRIIALAQQIDQIWGKPCVIIGTAGIKGWEGYTLSALITYARFLGLNVKDAHMFIGALPGEALVDPEGKERIKALGQSLFGNPHQPETGRCPTCWSDLWKFPEPNHALCPFCGQEANILPSDQGNSWHWEFGPSGSRLTKDYLKEHFQVWLKDQVQEFVKRRKELALIRNQYRS</sequence>
<proteinExistence type="predicted"/>
<dbReference type="STRING" id="476652.DEAC_c28790"/>
<dbReference type="Proteomes" id="UP000036356">
    <property type="component" value="Unassembled WGS sequence"/>
</dbReference>
<dbReference type="EMBL" id="LDZY01000009">
    <property type="protein sequence ID" value="KLU65327.1"/>
    <property type="molecule type" value="Genomic_DNA"/>
</dbReference>
<accession>A0A0J1FPS4</accession>
<dbReference type="RefSeq" id="WP_047810694.1">
    <property type="nucleotide sequence ID" value="NZ_LDZY01000009.1"/>
</dbReference>
<feature type="domain" description="NADPH-dependent FMN reductase-like" evidence="3">
    <location>
        <begin position="3"/>
        <end position="144"/>
    </location>
</feature>
<protein>
    <submittedName>
        <fullName evidence="4">Iron-sulfur flavoprotein</fullName>
    </submittedName>
</protein>
<dbReference type="Gene3D" id="3.40.50.360">
    <property type="match status" value="1"/>
</dbReference>
<organism evidence="4 5">
    <name type="scientific">Desulfosporosinus acididurans</name>
    <dbReference type="NCBI Taxonomy" id="476652"/>
    <lineage>
        <taxon>Bacteria</taxon>
        <taxon>Bacillati</taxon>
        <taxon>Bacillota</taxon>
        <taxon>Clostridia</taxon>
        <taxon>Eubacteriales</taxon>
        <taxon>Desulfitobacteriaceae</taxon>
        <taxon>Desulfosporosinus</taxon>
    </lineage>
</organism>
<dbReference type="SUPFAM" id="SSF52218">
    <property type="entry name" value="Flavoproteins"/>
    <property type="match status" value="1"/>
</dbReference>
<dbReference type="PANTHER" id="PTHR43278:SF2">
    <property type="entry name" value="IRON-SULFUR FLAVOPROTEIN"/>
    <property type="match status" value="1"/>
</dbReference>
<evidence type="ECO:0000313" key="5">
    <source>
        <dbReference type="Proteomes" id="UP000036356"/>
    </source>
</evidence>
<reference evidence="4 5" key="1">
    <citation type="submission" date="2015-06" db="EMBL/GenBank/DDBJ databases">
        <title>Draft genome of the moderately acidophilic sulfate reducer Candidatus Desulfosporosinus acididurans strain M1.</title>
        <authorList>
            <person name="Poehlein A."/>
            <person name="Petzsch P."/>
            <person name="Johnson B.D."/>
            <person name="Schloemann M."/>
            <person name="Daniel R."/>
            <person name="Muehling M."/>
        </authorList>
    </citation>
    <scope>NUCLEOTIDE SEQUENCE [LARGE SCALE GENOMIC DNA]</scope>
    <source>
        <strain evidence="4 5">M1</strain>
    </source>
</reference>
<dbReference type="GO" id="GO:0016491">
    <property type="term" value="F:oxidoreductase activity"/>
    <property type="evidence" value="ECO:0007669"/>
    <property type="project" value="InterPro"/>
</dbReference>
<dbReference type="InterPro" id="IPR005025">
    <property type="entry name" value="FMN_Rdtase-like_dom"/>
</dbReference>